<dbReference type="SUPFAM" id="SSF56112">
    <property type="entry name" value="Protein kinase-like (PK-like)"/>
    <property type="match status" value="1"/>
</dbReference>
<dbReference type="Gene3D" id="1.10.510.10">
    <property type="entry name" value="Transferase(Phosphotransferase) domain 1"/>
    <property type="match status" value="1"/>
</dbReference>
<keyword evidence="8" id="KW-0812">Transmembrane</keyword>
<dbReference type="PROSITE" id="PS00108">
    <property type="entry name" value="PROTEIN_KINASE_ST"/>
    <property type="match status" value="1"/>
</dbReference>
<organism evidence="10 11">
    <name type="scientific">Engelhardtia mirabilis</name>
    <dbReference type="NCBI Taxonomy" id="2528011"/>
    <lineage>
        <taxon>Bacteria</taxon>
        <taxon>Pseudomonadati</taxon>
        <taxon>Planctomycetota</taxon>
        <taxon>Planctomycetia</taxon>
        <taxon>Planctomycetia incertae sedis</taxon>
        <taxon>Engelhardtia</taxon>
    </lineage>
</organism>
<dbReference type="RefSeq" id="WP_145061414.1">
    <property type="nucleotide sequence ID" value="NZ_CP036287.1"/>
</dbReference>
<dbReference type="SMART" id="SM00220">
    <property type="entry name" value="S_TKc"/>
    <property type="match status" value="1"/>
</dbReference>
<dbReference type="CDD" id="cd14014">
    <property type="entry name" value="STKc_PknB_like"/>
    <property type="match status" value="1"/>
</dbReference>
<dbReference type="AlphaFoldDB" id="A0A518BDP7"/>
<dbReference type="InterPro" id="IPR011990">
    <property type="entry name" value="TPR-like_helical_dom_sf"/>
</dbReference>
<feature type="compositionally biased region" description="Low complexity" evidence="7">
    <location>
        <begin position="327"/>
        <end position="338"/>
    </location>
</feature>
<feature type="transmembrane region" description="Helical" evidence="8">
    <location>
        <begin position="403"/>
        <end position="427"/>
    </location>
</feature>
<proteinExistence type="predicted"/>
<evidence type="ECO:0000313" key="10">
    <source>
        <dbReference type="EMBL" id="QDU65108.1"/>
    </source>
</evidence>
<evidence type="ECO:0000256" key="3">
    <source>
        <dbReference type="ARBA" id="ARBA00022777"/>
    </source>
</evidence>
<dbReference type="EC" id="2.7.11.1" evidence="10"/>
<keyword evidence="8" id="KW-0472">Membrane</keyword>
<dbReference type="PROSITE" id="PS50011">
    <property type="entry name" value="PROTEIN_KINASE_DOM"/>
    <property type="match status" value="1"/>
</dbReference>
<dbReference type="PANTHER" id="PTHR43289:SF6">
    <property type="entry name" value="SERINE_THREONINE-PROTEIN KINASE NEKL-3"/>
    <property type="match status" value="1"/>
</dbReference>
<dbReference type="InterPro" id="IPR019734">
    <property type="entry name" value="TPR_rpt"/>
</dbReference>
<dbReference type="Gene3D" id="3.30.200.20">
    <property type="entry name" value="Phosphorylase Kinase, domain 1"/>
    <property type="match status" value="1"/>
</dbReference>
<feature type="region of interest" description="Disordered" evidence="7">
    <location>
        <begin position="317"/>
        <end position="338"/>
    </location>
</feature>
<evidence type="ECO:0000256" key="7">
    <source>
        <dbReference type="SAM" id="MobiDB-lite"/>
    </source>
</evidence>
<dbReference type="SMART" id="SM00028">
    <property type="entry name" value="TPR"/>
    <property type="match status" value="4"/>
</dbReference>
<dbReference type="InterPro" id="IPR000719">
    <property type="entry name" value="Prot_kinase_dom"/>
</dbReference>
<dbReference type="InterPro" id="IPR008271">
    <property type="entry name" value="Ser/Thr_kinase_AS"/>
</dbReference>
<sequence length="994" mass="107571">MDQRAQRAKDVFLDALDLPAAERRAFVREACGDDDELARRVASLLAAHGDSTGGGDQGGLPAPQDVFNAALEAGRRGGAELAPGDEVAGYVLERVLGEGGFGTVYLAKQEQPVRRRVALKVLKLGMDTRAVVARFEAEREALARMEHPNIARVLDAGATDDGRPFFAMEVVDGPPITDYCARHELGRRARLELFREVCGALQHAHQKGLIHRDIKPSNVLVSTIDGKPSPKVIDFGIAKILQVEGEAASLFTREGQLIGTPTYMSPEQAGAETDVDTRSDVYSLGVLLYELLTGAPPFDPRDLRGAAFEELRRMIREVDPPRPSARSKTSLSTGSGSTTTAVPVAADLDWIVMRCLEKDRDRRYPTAFALAADIRRFLEGLPVDAAPPSAVYRIRKLLRRHRLAAAAGGVVVGGVLAGLFGATWGLLEASRANDALSVTNTQLEIQREQARVEAKHAEAISTFLRDDLLGAAAPSGSSEAGPEVKLVTALDAASRRMDQAVAEGGSLHGEPEVEAALRLTLGETYNSLGVWDVAIRQLERSIAISEELGETDGEDFLLARLQLVRATTRRGDIEPALALALELREEVERVAGADSELALRVLLQQASLVYLQGRLTDALDLNATARERAVAILPADDPLLLDITAQAAIVLDVMGRNDEAVAAQREILAAKRRAVGADEPETILAQFNLATILDNGTPEGAAEAATLIEDGLERAERILGRTHPDHVRGRHLLAIIRMKQPAHLAEAETLASGALEDARERQGADSTAVLRIGRTLGKIYAAQGRGDEAEQLFRDLIEAGEAAGRAEHMSLISLYKDLSNQLYGQGRLEEALELYEISLEYERERYEPGNPRLVGSLYSVGYIAKRLGQLERAEELLLEVHERAHEVWGAAGTYTLSTVNTLASLRFDAGRFDAAAEVLTEALERLDAELEDPLDPRRLDVAINLHECNAAAGLTDQALAGLVELRDALAERGDEAEKHRARIAELLATIEAGR</sequence>
<evidence type="ECO:0000313" key="11">
    <source>
        <dbReference type="Proteomes" id="UP000316921"/>
    </source>
</evidence>
<reference evidence="10 11" key="1">
    <citation type="submission" date="2019-02" db="EMBL/GenBank/DDBJ databases">
        <title>Deep-cultivation of Planctomycetes and their phenomic and genomic characterization uncovers novel biology.</title>
        <authorList>
            <person name="Wiegand S."/>
            <person name="Jogler M."/>
            <person name="Boedeker C."/>
            <person name="Pinto D."/>
            <person name="Vollmers J."/>
            <person name="Rivas-Marin E."/>
            <person name="Kohn T."/>
            <person name="Peeters S.H."/>
            <person name="Heuer A."/>
            <person name="Rast P."/>
            <person name="Oberbeckmann S."/>
            <person name="Bunk B."/>
            <person name="Jeske O."/>
            <person name="Meyerdierks A."/>
            <person name="Storesund J.E."/>
            <person name="Kallscheuer N."/>
            <person name="Luecker S."/>
            <person name="Lage O.M."/>
            <person name="Pohl T."/>
            <person name="Merkel B.J."/>
            <person name="Hornburger P."/>
            <person name="Mueller R.-W."/>
            <person name="Bruemmer F."/>
            <person name="Labrenz M."/>
            <person name="Spormann A.M."/>
            <person name="Op den Camp H."/>
            <person name="Overmann J."/>
            <person name="Amann R."/>
            <person name="Jetten M.S.M."/>
            <person name="Mascher T."/>
            <person name="Medema M.H."/>
            <person name="Devos D.P."/>
            <person name="Kaster A.-K."/>
            <person name="Ovreas L."/>
            <person name="Rohde M."/>
            <person name="Galperin M.Y."/>
            <person name="Jogler C."/>
        </authorList>
    </citation>
    <scope>NUCLEOTIDE SEQUENCE [LARGE SCALE GENOMIC DNA]</scope>
    <source>
        <strain evidence="10 11">Pla133</strain>
    </source>
</reference>
<keyword evidence="2 5" id="KW-0547">Nucleotide-binding</keyword>
<accession>A0A518BDP7</accession>
<feature type="domain" description="Protein kinase" evidence="9">
    <location>
        <begin position="90"/>
        <end position="378"/>
    </location>
</feature>
<evidence type="ECO:0000256" key="4">
    <source>
        <dbReference type="ARBA" id="ARBA00022840"/>
    </source>
</evidence>
<keyword evidence="3 10" id="KW-0418">Kinase</keyword>
<dbReference type="Pfam" id="PF00069">
    <property type="entry name" value="Pkinase"/>
    <property type="match status" value="1"/>
</dbReference>
<evidence type="ECO:0000256" key="2">
    <source>
        <dbReference type="ARBA" id="ARBA00022741"/>
    </source>
</evidence>
<evidence type="ECO:0000256" key="8">
    <source>
        <dbReference type="SAM" id="Phobius"/>
    </source>
</evidence>
<dbReference type="EMBL" id="CP036287">
    <property type="protein sequence ID" value="QDU65108.1"/>
    <property type="molecule type" value="Genomic_DNA"/>
</dbReference>
<evidence type="ECO:0000259" key="9">
    <source>
        <dbReference type="PROSITE" id="PS50011"/>
    </source>
</evidence>
<dbReference type="KEGG" id="pbap:Pla133_01720"/>
<dbReference type="SUPFAM" id="SSF48452">
    <property type="entry name" value="TPR-like"/>
    <property type="match status" value="3"/>
</dbReference>
<keyword evidence="6" id="KW-0175">Coiled coil</keyword>
<dbReference type="InterPro" id="IPR011009">
    <property type="entry name" value="Kinase-like_dom_sf"/>
</dbReference>
<keyword evidence="1 10" id="KW-0808">Transferase</keyword>
<keyword evidence="8" id="KW-1133">Transmembrane helix</keyword>
<name>A0A518BDP7_9BACT</name>
<dbReference type="Proteomes" id="UP000316921">
    <property type="component" value="Chromosome"/>
</dbReference>
<evidence type="ECO:0000256" key="6">
    <source>
        <dbReference type="SAM" id="Coils"/>
    </source>
</evidence>
<protein>
    <submittedName>
        <fullName evidence="10">Serine/threonine-protein kinase PknB</fullName>
        <ecNumber evidence="10">2.7.11.1</ecNumber>
    </submittedName>
</protein>
<gene>
    <name evidence="10" type="primary">pknB_2</name>
    <name evidence="10" type="ORF">Pla133_01720</name>
</gene>
<dbReference type="GO" id="GO:0005524">
    <property type="term" value="F:ATP binding"/>
    <property type="evidence" value="ECO:0007669"/>
    <property type="project" value="UniProtKB-UniRule"/>
</dbReference>
<evidence type="ECO:0000256" key="1">
    <source>
        <dbReference type="ARBA" id="ARBA00022679"/>
    </source>
</evidence>
<dbReference type="PROSITE" id="PS00107">
    <property type="entry name" value="PROTEIN_KINASE_ATP"/>
    <property type="match status" value="1"/>
</dbReference>
<dbReference type="InterPro" id="IPR017441">
    <property type="entry name" value="Protein_kinase_ATP_BS"/>
</dbReference>
<evidence type="ECO:0000256" key="5">
    <source>
        <dbReference type="PROSITE-ProRule" id="PRU10141"/>
    </source>
</evidence>
<feature type="coiled-coil region" evidence="6">
    <location>
        <begin position="433"/>
        <end position="460"/>
    </location>
</feature>
<feature type="binding site" evidence="5">
    <location>
        <position position="120"/>
    </location>
    <ligand>
        <name>ATP</name>
        <dbReference type="ChEBI" id="CHEBI:30616"/>
    </ligand>
</feature>
<dbReference type="Gene3D" id="1.25.40.10">
    <property type="entry name" value="Tetratricopeptide repeat domain"/>
    <property type="match status" value="3"/>
</dbReference>
<dbReference type="PANTHER" id="PTHR43289">
    <property type="entry name" value="MITOGEN-ACTIVATED PROTEIN KINASE KINASE KINASE 20-RELATED"/>
    <property type="match status" value="1"/>
</dbReference>
<keyword evidence="11" id="KW-1185">Reference proteome</keyword>
<keyword evidence="4 5" id="KW-0067">ATP-binding</keyword>
<dbReference type="GO" id="GO:0004674">
    <property type="term" value="F:protein serine/threonine kinase activity"/>
    <property type="evidence" value="ECO:0007669"/>
    <property type="project" value="UniProtKB-EC"/>
</dbReference>